<dbReference type="Proteomes" id="UP000838412">
    <property type="component" value="Chromosome 14"/>
</dbReference>
<organism evidence="7 8">
    <name type="scientific">Branchiostoma lanceolatum</name>
    <name type="common">Common lancelet</name>
    <name type="synonym">Amphioxus lanceolatum</name>
    <dbReference type="NCBI Taxonomy" id="7740"/>
    <lineage>
        <taxon>Eukaryota</taxon>
        <taxon>Metazoa</taxon>
        <taxon>Chordata</taxon>
        <taxon>Cephalochordata</taxon>
        <taxon>Leptocardii</taxon>
        <taxon>Amphioxiformes</taxon>
        <taxon>Branchiostomatidae</taxon>
        <taxon>Branchiostoma</taxon>
    </lineage>
</organism>
<keyword evidence="2 5" id="KW-0378">Hydrolase</keyword>
<feature type="domain" description="Peptidase S1" evidence="6">
    <location>
        <begin position="57"/>
        <end position="297"/>
    </location>
</feature>
<evidence type="ECO:0000256" key="1">
    <source>
        <dbReference type="ARBA" id="ARBA00022670"/>
    </source>
</evidence>
<dbReference type="InterPro" id="IPR009003">
    <property type="entry name" value="Peptidase_S1_PA"/>
</dbReference>
<dbReference type="InterPro" id="IPR043504">
    <property type="entry name" value="Peptidase_S1_PA_chymotrypsin"/>
</dbReference>
<evidence type="ECO:0000256" key="2">
    <source>
        <dbReference type="ARBA" id="ARBA00022801"/>
    </source>
</evidence>
<gene>
    <name evidence="7" type="primary">CELA1</name>
    <name evidence="7" type="ORF">BLAG_LOCUS7015</name>
</gene>
<dbReference type="FunFam" id="2.40.10.10:FF:000003">
    <property type="entry name" value="Transmembrane serine protease 3"/>
    <property type="match status" value="1"/>
</dbReference>
<dbReference type="InterPro" id="IPR033116">
    <property type="entry name" value="TRYPSIN_SER"/>
</dbReference>
<dbReference type="PRINTS" id="PR00722">
    <property type="entry name" value="CHYMOTRYPSIN"/>
</dbReference>
<sequence length="302" mass="32256">MRTPGSFSPLLLYGVRKAVQKMQLAVFSLVCVGLVAGLPAPKTNVLPRSFQEGSARVVGGIEATPNQWPSIVSLNIVERNHHFCGGSLIAPNVVLSAAHCADALDSGGYLPSQIVVKAGKHSLAAVEPSEQVLGVQGWLIHPNYDPNTIDYDVALFFLSENAELNDQVTLMPLVAAGQEFEGDTQCYTAGWGDTQDTADQDKLQQATMPIVDHSTCNGFLYWWNIITPRMLCAGHWDGHQTSCNGDSGGPLACPLPNGQYQQAGIVSFGVNGCVGTFKPTVFAKVGNLRNWIDSNMANAAGK</sequence>
<keyword evidence="4" id="KW-1015">Disulfide bond</keyword>
<keyword evidence="8" id="KW-1185">Reference proteome</keyword>
<dbReference type="InterPro" id="IPR018114">
    <property type="entry name" value="TRYPSIN_HIS"/>
</dbReference>
<evidence type="ECO:0000259" key="6">
    <source>
        <dbReference type="PROSITE" id="PS50240"/>
    </source>
</evidence>
<dbReference type="InterPro" id="IPR001314">
    <property type="entry name" value="Peptidase_S1A"/>
</dbReference>
<dbReference type="PANTHER" id="PTHR24252:SF7">
    <property type="entry name" value="HYALIN"/>
    <property type="match status" value="1"/>
</dbReference>
<dbReference type="SUPFAM" id="SSF50494">
    <property type="entry name" value="Trypsin-like serine proteases"/>
    <property type="match status" value="1"/>
</dbReference>
<evidence type="ECO:0000256" key="3">
    <source>
        <dbReference type="ARBA" id="ARBA00022825"/>
    </source>
</evidence>
<dbReference type="PROSITE" id="PS00135">
    <property type="entry name" value="TRYPSIN_SER"/>
    <property type="match status" value="1"/>
</dbReference>
<keyword evidence="1 5" id="KW-0645">Protease</keyword>
<dbReference type="Pfam" id="PF00089">
    <property type="entry name" value="Trypsin"/>
    <property type="match status" value="1"/>
</dbReference>
<protein>
    <submittedName>
        <fullName evidence="7">CELA1 protein</fullName>
    </submittedName>
</protein>
<dbReference type="PANTHER" id="PTHR24252">
    <property type="entry name" value="ACROSIN-RELATED"/>
    <property type="match status" value="1"/>
</dbReference>
<dbReference type="OrthoDB" id="10061449at2759"/>
<dbReference type="PROSITE" id="PS50240">
    <property type="entry name" value="TRYPSIN_DOM"/>
    <property type="match status" value="1"/>
</dbReference>
<evidence type="ECO:0000313" key="8">
    <source>
        <dbReference type="Proteomes" id="UP000838412"/>
    </source>
</evidence>
<name>A0A8K0EAP5_BRALA</name>
<dbReference type="GO" id="GO:0006508">
    <property type="term" value="P:proteolysis"/>
    <property type="evidence" value="ECO:0007669"/>
    <property type="project" value="UniProtKB-KW"/>
</dbReference>
<accession>A0A8K0EAP5</accession>
<dbReference type="InterPro" id="IPR001254">
    <property type="entry name" value="Trypsin_dom"/>
</dbReference>
<evidence type="ECO:0000256" key="4">
    <source>
        <dbReference type="ARBA" id="ARBA00023157"/>
    </source>
</evidence>
<evidence type="ECO:0000256" key="5">
    <source>
        <dbReference type="RuleBase" id="RU363034"/>
    </source>
</evidence>
<dbReference type="SMART" id="SM00020">
    <property type="entry name" value="Tryp_SPc"/>
    <property type="match status" value="1"/>
</dbReference>
<dbReference type="Gene3D" id="2.40.10.10">
    <property type="entry name" value="Trypsin-like serine proteases"/>
    <property type="match status" value="1"/>
</dbReference>
<evidence type="ECO:0000313" key="7">
    <source>
        <dbReference type="EMBL" id="CAH1244368.1"/>
    </source>
</evidence>
<dbReference type="EMBL" id="OV696699">
    <property type="protein sequence ID" value="CAH1244368.1"/>
    <property type="molecule type" value="Genomic_DNA"/>
</dbReference>
<dbReference type="AlphaFoldDB" id="A0A8K0EAP5"/>
<reference evidence="7" key="1">
    <citation type="submission" date="2022-01" db="EMBL/GenBank/DDBJ databases">
        <authorList>
            <person name="Braso-Vives M."/>
        </authorList>
    </citation>
    <scope>NUCLEOTIDE SEQUENCE</scope>
</reference>
<dbReference type="CDD" id="cd00190">
    <property type="entry name" value="Tryp_SPc"/>
    <property type="match status" value="1"/>
</dbReference>
<proteinExistence type="predicted"/>
<dbReference type="PROSITE" id="PS00134">
    <property type="entry name" value="TRYPSIN_HIS"/>
    <property type="match status" value="1"/>
</dbReference>
<dbReference type="GO" id="GO:0004252">
    <property type="term" value="F:serine-type endopeptidase activity"/>
    <property type="evidence" value="ECO:0007669"/>
    <property type="project" value="InterPro"/>
</dbReference>
<keyword evidence="3 5" id="KW-0720">Serine protease</keyword>